<name>A0ABU7UQZ7_9CLOT</name>
<feature type="transmembrane region" description="Helical" evidence="1">
    <location>
        <begin position="129"/>
        <end position="147"/>
    </location>
</feature>
<evidence type="ECO:0000313" key="2">
    <source>
        <dbReference type="EMBL" id="MEF2113274.1"/>
    </source>
</evidence>
<keyword evidence="3" id="KW-1185">Reference proteome</keyword>
<dbReference type="EMBL" id="JAZHFS010000011">
    <property type="protein sequence ID" value="MEF2113274.1"/>
    <property type="molecule type" value="Genomic_DNA"/>
</dbReference>
<feature type="transmembrane region" description="Helical" evidence="1">
    <location>
        <begin position="12"/>
        <end position="31"/>
    </location>
</feature>
<evidence type="ECO:0008006" key="4">
    <source>
        <dbReference type="Google" id="ProtNLM"/>
    </source>
</evidence>
<dbReference type="Proteomes" id="UP001498469">
    <property type="component" value="Unassembled WGS sequence"/>
</dbReference>
<feature type="transmembrane region" description="Helical" evidence="1">
    <location>
        <begin position="37"/>
        <end position="57"/>
    </location>
</feature>
<accession>A0ABU7UQZ7</accession>
<gene>
    <name evidence="2" type="ORF">SJI18_13265</name>
</gene>
<sequence length="162" mass="18846">MNTNKGRYTKLNIQCFITILISIIIGFLNPYEYNMTIIYNFWYALPMFIYFILIKIARKIPENTGLNGGVKNYFNWCINILESKKLKIFMIGALCFLKIICFAIQYTMYSGKVKSEINFLQNTFLLDNALLMFILSTIAEIAVVIVFSKRIWKEIGQGDETV</sequence>
<organism evidence="2 3">
    <name type="scientific">Clostridium frigoriphilum</name>
    <dbReference type="NCBI Taxonomy" id="443253"/>
    <lineage>
        <taxon>Bacteria</taxon>
        <taxon>Bacillati</taxon>
        <taxon>Bacillota</taxon>
        <taxon>Clostridia</taxon>
        <taxon>Eubacteriales</taxon>
        <taxon>Clostridiaceae</taxon>
        <taxon>Clostridium</taxon>
    </lineage>
</organism>
<dbReference type="RefSeq" id="WP_216248686.1">
    <property type="nucleotide sequence ID" value="NZ_JAZHFS010000011.1"/>
</dbReference>
<keyword evidence="1" id="KW-1133">Transmembrane helix</keyword>
<evidence type="ECO:0000256" key="1">
    <source>
        <dbReference type="SAM" id="Phobius"/>
    </source>
</evidence>
<comment type="caution">
    <text evidence="2">The sequence shown here is derived from an EMBL/GenBank/DDBJ whole genome shotgun (WGS) entry which is preliminary data.</text>
</comment>
<reference evidence="2 3" key="1">
    <citation type="submission" date="2023-11" db="EMBL/GenBank/DDBJ databases">
        <title>Draft genome sequence of a psychrophilic Clostridium strain from permafrost water brine.</title>
        <authorList>
            <person name="Shcherbakova V.A."/>
            <person name="Trubitsyn V.E."/>
            <person name="Zakharyuk A.G."/>
        </authorList>
    </citation>
    <scope>NUCLEOTIDE SEQUENCE [LARGE SCALE GENOMIC DNA]</scope>
    <source>
        <strain evidence="2 3">14F</strain>
    </source>
</reference>
<keyword evidence="1" id="KW-0472">Membrane</keyword>
<evidence type="ECO:0000313" key="3">
    <source>
        <dbReference type="Proteomes" id="UP001498469"/>
    </source>
</evidence>
<feature type="transmembrane region" description="Helical" evidence="1">
    <location>
        <begin position="88"/>
        <end position="109"/>
    </location>
</feature>
<protein>
    <recommendedName>
        <fullName evidence="4">DUF2975 domain-containing protein</fullName>
    </recommendedName>
</protein>
<keyword evidence="1" id="KW-0812">Transmembrane</keyword>
<proteinExistence type="predicted"/>